<feature type="compositionally biased region" description="Pro residues" evidence="1">
    <location>
        <begin position="106"/>
        <end position="117"/>
    </location>
</feature>
<keyword evidence="2" id="KW-1133">Transmembrane helix</keyword>
<keyword evidence="2" id="KW-0472">Membrane</keyword>
<feature type="region of interest" description="Disordered" evidence="1">
    <location>
        <begin position="32"/>
        <end position="74"/>
    </location>
</feature>
<dbReference type="AlphaFoldDB" id="A0A7W7WJ32"/>
<organism evidence="3 4">
    <name type="scientific">Kitasatospora gansuensis</name>
    <dbReference type="NCBI Taxonomy" id="258050"/>
    <lineage>
        <taxon>Bacteria</taxon>
        <taxon>Bacillati</taxon>
        <taxon>Actinomycetota</taxon>
        <taxon>Actinomycetes</taxon>
        <taxon>Kitasatosporales</taxon>
        <taxon>Streptomycetaceae</taxon>
        <taxon>Kitasatospora</taxon>
    </lineage>
</organism>
<dbReference type="Proteomes" id="UP000573327">
    <property type="component" value="Unassembled WGS sequence"/>
</dbReference>
<name>A0A7W7WJ32_9ACTN</name>
<proteinExistence type="predicted"/>
<evidence type="ECO:0000313" key="4">
    <source>
        <dbReference type="Proteomes" id="UP000573327"/>
    </source>
</evidence>
<sequence>MPIAEEPEPRPAEQPDPFEGLVLDEEFVRAATVKEPSGRTRMLAARWKHQPPVDPGGRRSVNDGPRRRPAREGGKSWQTWLIVLAVIAIVLFSLKVATDTVGVQPSPRPAPSSPAPAQPSADFTLKAVTEVPKPV</sequence>
<reference evidence="3 4" key="1">
    <citation type="submission" date="2020-08" db="EMBL/GenBank/DDBJ databases">
        <title>Sequencing the genomes of 1000 actinobacteria strains.</title>
        <authorList>
            <person name="Klenk H.-P."/>
        </authorList>
    </citation>
    <scope>NUCLEOTIDE SEQUENCE [LARGE SCALE GENOMIC DNA]</scope>
    <source>
        <strain evidence="3 4">DSM 44786</strain>
    </source>
</reference>
<evidence type="ECO:0000313" key="3">
    <source>
        <dbReference type="EMBL" id="MBB4948510.1"/>
    </source>
</evidence>
<comment type="caution">
    <text evidence="3">The sequence shown here is derived from an EMBL/GenBank/DDBJ whole genome shotgun (WGS) entry which is preliminary data.</text>
</comment>
<feature type="region of interest" description="Disordered" evidence="1">
    <location>
        <begin position="100"/>
        <end position="123"/>
    </location>
</feature>
<protein>
    <submittedName>
        <fullName evidence="3">Uncharacterized protein</fullName>
    </submittedName>
</protein>
<gene>
    <name evidence="3" type="ORF">F4556_004045</name>
</gene>
<dbReference type="RefSeq" id="WP_184918210.1">
    <property type="nucleotide sequence ID" value="NZ_JACHJR010000001.1"/>
</dbReference>
<keyword evidence="4" id="KW-1185">Reference proteome</keyword>
<accession>A0A7W7WJ32</accession>
<evidence type="ECO:0000256" key="2">
    <source>
        <dbReference type="SAM" id="Phobius"/>
    </source>
</evidence>
<keyword evidence="2" id="KW-0812">Transmembrane</keyword>
<feature type="transmembrane region" description="Helical" evidence="2">
    <location>
        <begin position="77"/>
        <end position="97"/>
    </location>
</feature>
<evidence type="ECO:0000256" key="1">
    <source>
        <dbReference type="SAM" id="MobiDB-lite"/>
    </source>
</evidence>
<dbReference type="EMBL" id="JACHJR010000001">
    <property type="protein sequence ID" value="MBB4948510.1"/>
    <property type="molecule type" value="Genomic_DNA"/>
</dbReference>
<feature type="compositionally biased region" description="Basic and acidic residues" evidence="1">
    <location>
        <begin position="56"/>
        <end position="74"/>
    </location>
</feature>